<organism evidence="1">
    <name type="scientific">Salmonella enterica subsp. enterica serovar Brancaster</name>
    <dbReference type="NCBI Taxonomy" id="2511819"/>
    <lineage>
        <taxon>Bacteria</taxon>
        <taxon>Pseudomonadati</taxon>
        <taxon>Pseudomonadota</taxon>
        <taxon>Gammaproteobacteria</taxon>
        <taxon>Enterobacterales</taxon>
        <taxon>Enterobacteriaceae</taxon>
        <taxon>Salmonella</taxon>
    </lineage>
</organism>
<feature type="non-terminal residue" evidence="1">
    <location>
        <position position="30"/>
    </location>
</feature>
<comment type="caution">
    <text evidence="1">The sequence shown here is derived from an EMBL/GenBank/DDBJ whole genome shotgun (WGS) entry which is preliminary data.</text>
</comment>
<keyword evidence="1" id="KW-0670">Pyruvate</keyword>
<sequence length="30" mass="3332">MNRMDNVVDRHVFYISDGTAITAEVLGHAV</sequence>
<protein>
    <submittedName>
        <fullName evidence="1">Phosphoenolpyruvate synthase regulatory protein</fullName>
    </submittedName>
</protein>
<reference evidence="1" key="1">
    <citation type="submission" date="2018-07" db="EMBL/GenBank/DDBJ databases">
        <authorList>
            <person name="Ashton P.M."/>
            <person name="Dallman T."/>
            <person name="Nair S."/>
            <person name="De Pinna E."/>
            <person name="Peters T."/>
            <person name="Grant K."/>
        </authorList>
    </citation>
    <scope>NUCLEOTIDE SEQUENCE</scope>
    <source>
        <strain evidence="1">348754</strain>
    </source>
</reference>
<name>A0A636LLD1_SALET</name>
<dbReference type="AlphaFoldDB" id="A0A636LLD1"/>
<accession>A0A636LLD1</accession>
<proteinExistence type="predicted"/>
<dbReference type="EMBL" id="AAMJTU010000192">
    <property type="protein sequence ID" value="EDI0830723.1"/>
    <property type="molecule type" value="Genomic_DNA"/>
</dbReference>
<gene>
    <name evidence="1" type="ORF">CC874_23585</name>
</gene>
<evidence type="ECO:0000313" key="1">
    <source>
        <dbReference type="EMBL" id="EDI0830723.1"/>
    </source>
</evidence>